<dbReference type="EMBL" id="JNOM01000006">
    <property type="protein sequence ID" value="KNG91081.1"/>
    <property type="molecule type" value="Genomic_DNA"/>
</dbReference>
<dbReference type="Pfam" id="PF12796">
    <property type="entry name" value="Ank_2"/>
    <property type="match status" value="2"/>
</dbReference>
<dbReference type="SUPFAM" id="SSF48403">
    <property type="entry name" value="Ankyrin repeat"/>
    <property type="match status" value="1"/>
</dbReference>
<keyword evidence="2" id="KW-0812">Transmembrane</keyword>
<dbReference type="InterPro" id="IPR002110">
    <property type="entry name" value="Ankyrin_rpt"/>
</dbReference>
<name>A0A0L1JH49_ASPN3</name>
<dbReference type="OrthoDB" id="539213at2759"/>
<comment type="caution">
    <text evidence="4">The sequence shown here is derived from an EMBL/GenBank/DDBJ whole genome shotgun (WGS) entry which is preliminary data.</text>
</comment>
<feature type="domain" description="F-box" evidence="3">
    <location>
        <begin position="7"/>
        <end position="56"/>
    </location>
</feature>
<dbReference type="Proteomes" id="UP000037505">
    <property type="component" value="Unassembled WGS sequence"/>
</dbReference>
<proteinExistence type="predicted"/>
<feature type="repeat" description="ANK" evidence="1">
    <location>
        <begin position="119"/>
        <end position="151"/>
    </location>
</feature>
<feature type="repeat" description="ANK" evidence="1">
    <location>
        <begin position="255"/>
        <end position="287"/>
    </location>
</feature>
<evidence type="ECO:0000313" key="4">
    <source>
        <dbReference type="EMBL" id="KNG91081.1"/>
    </source>
</evidence>
<sequence>MAFDRVSLSLTSLPNELLYMITNELDIASASKLSRTCISFRQALKEHIEGEMARQDALPREQDYNLIQQKLSCGENIDKQMSAENIPEENMAWAVKRGRVDILQRYLTAGVDPNSYTLSGKPMVSYAACEGQVESARILLHYGADPCLRNRCGGQTPLGYAVCGTFDKSRRVAMIELLLRAGAKITSLEHLRLICYIPEYPEPLVRLAVRNGREFLALRDRCDQTVLYKAVRYSTGLTALILKAAPELLHERTPDGKTALHVAVEHGYEAAARYLIARNEITNEVDSHGQTALHIAVSRDLTTVKLFTSCPNIELNRSSGSHQTPLALAISYHLYSGCYFDIIDHLLRIPRIWIDPDSVRAIKHIFRRKSSLWTSGDVLLLLRFAWVYAKQEGYFSHFKICQALVLALLTSPIWFAYFPFIVDLIGVGFGV</sequence>
<keyword evidence="5" id="KW-1185">Reference proteome</keyword>
<dbReference type="PROSITE" id="PS50181">
    <property type="entry name" value="FBOX"/>
    <property type="match status" value="1"/>
</dbReference>
<evidence type="ECO:0000256" key="2">
    <source>
        <dbReference type="SAM" id="Phobius"/>
    </source>
</evidence>
<evidence type="ECO:0000313" key="5">
    <source>
        <dbReference type="Proteomes" id="UP000037505"/>
    </source>
</evidence>
<dbReference type="PROSITE" id="PS50297">
    <property type="entry name" value="ANK_REP_REGION"/>
    <property type="match status" value="1"/>
</dbReference>
<dbReference type="PANTHER" id="PTHR24121">
    <property type="entry name" value="NO MECHANORECEPTOR POTENTIAL C, ISOFORM D-RELATED"/>
    <property type="match status" value="1"/>
</dbReference>
<keyword evidence="2" id="KW-1133">Transmembrane helix</keyword>
<dbReference type="SMART" id="SM00248">
    <property type="entry name" value="ANK"/>
    <property type="match status" value="5"/>
</dbReference>
<keyword evidence="2" id="KW-0472">Membrane</keyword>
<dbReference type="InterPro" id="IPR001810">
    <property type="entry name" value="F-box_dom"/>
</dbReference>
<gene>
    <name evidence="4" type="ORF">ANOM_000747</name>
</gene>
<dbReference type="InterPro" id="IPR036770">
    <property type="entry name" value="Ankyrin_rpt-contain_sf"/>
</dbReference>
<dbReference type="AlphaFoldDB" id="A0A0L1JH49"/>
<dbReference type="STRING" id="1509407.A0A0L1JH49"/>
<accession>A0A0L1JH49</accession>
<organism evidence="4 5">
    <name type="scientific">Aspergillus nomiae NRRL (strain ATCC 15546 / NRRL 13137 / CBS 260.88 / M93)</name>
    <dbReference type="NCBI Taxonomy" id="1509407"/>
    <lineage>
        <taxon>Eukaryota</taxon>
        <taxon>Fungi</taxon>
        <taxon>Dikarya</taxon>
        <taxon>Ascomycota</taxon>
        <taxon>Pezizomycotina</taxon>
        <taxon>Eurotiomycetes</taxon>
        <taxon>Eurotiomycetidae</taxon>
        <taxon>Eurotiales</taxon>
        <taxon>Aspergillaceae</taxon>
        <taxon>Aspergillus</taxon>
        <taxon>Aspergillus subgen. Circumdati</taxon>
    </lineage>
</organism>
<dbReference type="Gene3D" id="1.25.40.20">
    <property type="entry name" value="Ankyrin repeat-containing domain"/>
    <property type="match status" value="2"/>
</dbReference>
<evidence type="ECO:0000259" key="3">
    <source>
        <dbReference type="PROSITE" id="PS50181"/>
    </source>
</evidence>
<evidence type="ECO:0000256" key="1">
    <source>
        <dbReference type="PROSITE-ProRule" id="PRU00023"/>
    </source>
</evidence>
<dbReference type="GeneID" id="26802551"/>
<dbReference type="PROSITE" id="PS50088">
    <property type="entry name" value="ANK_REPEAT"/>
    <property type="match status" value="2"/>
</dbReference>
<feature type="transmembrane region" description="Helical" evidence="2">
    <location>
        <begin position="401"/>
        <end position="422"/>
    </location>
</feature>
<dbReference type="PANTHER" id="PTHR24121:SF23">
    <property type="entry name" value="NO MECHANORECEPTOR POTENTIAL C, ISOFORM H"/>
    <property type="match status" value="1"/>
</dbReference>
<feature type="transmembrane region" description="Helical" evidence="2">
    <location>
        <begin position="372"/>
        <end position="389"/>
    </location>
</feature>
<reference evidence="4 5" key="1">
    <citation type="submission" date="2014-06" db="EMBL/GenBank/DDBJ databases">
        <title>The Genome of the Aflatoxigenic Filamentous Fungus Aspergillus nomius.</title>
        <authorList>
            <person name="Moore M.G."/>
            <person name="Shannon B.M."/>
            <person name="Brian M.M."/>
        </authorList>
    </citation>
    <scope>NUCLEOTIDE SEQUENCE [LARGE SCALE GENOMIC DNA]</scope>
    <source>
        <strain evidence="4 5">NRRL 13137</strain>
    </source>
</reference>
<keyword evidence="1" id="KW-0040">ANK repeat</keyword>
<dbReference type="RefSeq" id="XP_015412004.1">
    <property type="nucleotide sequence ID" value="XM_015546005.1"/>
</dbReference>
<protein>
    <submittedName>
        <fullName evidence="4">Putative ankyrin repeat-containing protein</fullName>
    </submittedName>
</protein>